<dbReference type="EMBL" id="MVHP01000002">
    <property type="protein sequence ID" value="ORA68880.1"/>
    <property type="molecule type" value="Genomic_DNA"/>
</dbReference>
<dbReference type="Pfam" id="PF01593">
    <property type="entry name" value="Amino_oxidase"/>
    <property type="match status" value="1"/>
</dbReference>
<dbReference type="InterPro" id="IPR036188">
    <property type="entry name" value="FAD/NAD-bd_sf"/>
</dbReference>
<dbReference type="PANTHER" id="PTHR42923:SF46">
    <property type="entry name" value="AMINE OXIDASE"/>
    <property type="match status" value="1"/>
</dbReference>
<protein>
    <submittedName>
        <fullName evidence="2">Twin-arginine translocation pathway signal protein</fullName>
    </submittedName>
</protein>
<dbReference type="InterPro" id="IPR050464">
    <property type="entry name" value="Zeta_carotene_desat/Oxidored"/>
</dbReference>
<gene>
    <name evidence="2" type="ORF">BST23_03500</name>
</gene>
<dbReference type="Gene3D" id="3.50.50.60">
    <property type="entry name" value="FAD/NAD(P)-binding domain"/>
    <property type="match status" value="1"/>
</dbReference>
<comment type="caution">
    <text evidence="2">The sequence shown here is derived from an EMBL/GenBank/DDBJ whole genome shotgun (WGS) entry which is preliminary data.</text>
</comment>
<evidence type="ECO:0000313" key="2">
    <source>
        <dbReference type="EMBL" id="ORA68880.1"/>
    </source>
</evidence>
<evidence type="ECO:0000259" key="1">
    <source>
        <dbReference type="Pfam" id="PF01593"/>
    </source>
</evidence>
<dbReference type="InterPro" id="IPR006311">
    <property type="entry name" value="TAT_signal"/>
</dbReference>
<reference evidence="2 3" key="1">
    <citation type="submission" date="2017-02" db="EMBL/GenBank/DDBJ databases">
        <title>The new phylogeny of genus Mycobacterium.</title>
        <authorList>
            <person name="Tortoli E."/>
            <person name="Trovato A."/>
            <person name="Cirillo D.M."/>
        </authorList>
    </citation>
    <scope>NUCLEOTIDE SEQUENCE [LARGE SCALE GENOMIC DNA]</scope>
    <source>
        <strain evidence="2 3">FI-09383</strain>
    </source>
</reference>
<accession>A0A1X0DAT8</accession>
<dbReference type="GO" id="GO:0016491">
    <property type="term" value="F:oxidoreductase activity"/>
    <property type="evidence" value="ECO:0007669"/>
    <property type="project" value="InterPro"/>
</dbReference>
<dbReference type="STRING" id="81858.BST23_03500"/>
<organism evidence="2 3">
    <name type="scientific">Mycolicibacterium elephantis</name>
    <dbReference type="NCBI Taxonomy" id="81858"/>
    <lineage>
        <taxon>Bacteria</taxon>
        <taxon>Bacillati</taxon>
        <taxon>Actinomycetota</taxon>
        <taxon>Actinomycetes</taxon>
        <taxon>Mycobacteriales</taxon>
        <taxon>Mycobacteriaceae</taxon>
        <taxon>Mycolicibacterium</taxon>
    </lineage>
</organism>
<dbReference type="PROSITE" id="PS51318">
    <property type="entry name" value="TAT"/>
    <property type="match status" value="1"/>
</dbReference>
<evidence type="ECO:0000313" key="3">
    <source>
        <dbReference type="Proteomes" id="UP000192772"/>
    </source>
</evidence>
<feature type="domain" description="Amine oxidase" evidence="1">
    <location>
        <begin position="47"/>
        <end position="542"/>
    </location>
</feature>
<dbReference type="InterPro" id="IPR002937">
    <property type="entry name" value="Amino_oxidase"/>
</dbReference>
<proteinExistence type="predicted"/>
<dbReference type="SUPFAM" id="SSF51905">
    <property type="entry name" value="FAD/NAD(P)-binding domain"/>
    <property type="match status" value="1"/>
</dbReference>
<dbReference type="Proteomes" id="UP000192772">
    <property type="component" value="Unassembled WGS sequence"/>
</dbReference>
<sequence length="592" mass="65523">MSSDAQHTHLSRRTFLVGTATAAALASMPPRARAAPGKTVAVFGAGIAGLTAAHELVERGYQVTVYERKELGGKARSIPVPDSGATPLPAEHGFRFFPGFYKNVTNTMRRIPFPGNRNGTWENLTRATSYLHSGLGRSDLTVPLPLPLPTIPNPITPEVFIESVTTVFETLFRLPPLEAVYAAQKLAVYVTSSNERKLGQWENMTWEDYIGANRKSHEYNRYLADGIIRNLAASKSKDASAHSIGLVGEASVWSILMFGNDIGGKGFDRVLNGPTSSQWLDPWVEHLRDQGVQFRVGQTLARLTPNGKHIESATVVSQGGIPQPVVADWYISAIPCEKLAAVLTPDVVEADPQLANIALLRTEWMNGLMFYLKDRVDVTKGHVNYVDSGWAITSISQEQFWKKSLTEYGDGTVRDCLSAIISDWSTPGNFNGKSARDCTPQEIAQEAWQQIKAHLNDTDKVLDDDMLHSWFLDPAIIDSGTPDVRNDEPLFIQDPGSWHRRPNAVTGIDNLFLAGEWIKTDQNVTTMEGANEGGRYAANGVLQASGYNGDMVKIVELFQAPWWEPFKQLDRGRYMSGLPHMLDIFDTRWPTR</sequence>
<dbReference type="PANTHER" id="PTHR42923">
    <property type="entry name" value="PROTOPORPHYRINOGEN OXIDASE"/>
    <property type="match status" value="1"/>
</dbReference>
<name>A0A1X0DAT8_9MYCO</name>
<dbReference type="RefSeq" id="WP_083042423.1">
    <property type="nucleotide sequence ID" value="NZ_JBCGVB010000011.1"/>
</dbReference>
<dbReference type="OrthoDB" id="8845488at2"/>
<dbReference type="AlphaFoldDB" id="A0A1X0DAT8"/>